<proteinExistence type="predicted"/>
<sequence>MEEYLLNDDVGVSKEDISAMVEPVEAGRYAATFKGLRKNEIEDPESGEKKFLGYVHSTQKGGKKVVPFFTLISEDPTANNRLMSAHVSTNMRLFAQLDKHLDIMTGTRVDAEKVEVAKEKVVMLTIGIDPETVDEETGRTYEAKNTIKAISMYRE</sequence>
<reference evidence="1" key="1">
    <citation type="submission" date="2020-03" db="EMBL/GenBank/DDBJ databases">
        <title>The deep terrestrial virosphere.</title>
        <authorList>
            <person name="Holmfeldt K."/>
            <person name="Nilsson E."/>
            <person name="Simone D."/>
            <person name="Lopez-Fernandez M."/>
            <person name="Wu X."/>
            <person name="de Brujin I."/>
            <person name="Lundin D."/>
            <person name="Andersson A."/>
            <person name="Bertilsson S."/>
            <person name="Dopson M."/>
        </authorList>
    </citation>
    <scope>NUCLEOTIDE SEQUENCE</scope>
    <source>
        <strain evidence="1">MM415B05264</strain>
    </source>
</reference>
<protein>
    <submittedName>
        <fullName evidence="1">Uncharacterized protein</fullName>
    </submittedName>
</protein>
<name>A0A6M3LL74_9ZZZZ</name>
<gene>
    <name evidence="1" type="ORF">MM415B05264_0005</name>
</gene>
<organism evidence="1">
    <name type="scientific">viral metagenome</name>
    <dbReference type="NCBI Taxonomy" id="1070528"/>
    <lineage>
        <taxon>unclassified sequences</taxon>
        <taxon>metagenomes</taxon>
        <taxon>organismal metagenomes</taxon>
    </lineage>
</organism>
<evidence type="ECO:0000313" key="1">
    <source>
        <dbReference type="EMBL" id="QJA95640.1"/>
    </source>
</evidence>
<dbReference type="EMBL" id="MT143331">
    <property type="protein sequence ID" value="QJA95640.1"/>
    <property type="molecule type" value="Genomic_DNA"/>
</dbReference>
<dbReference type="AlphaFoldDB" id="A0A6M3LL74"/>
<accession>A0A6M3LL74</accession>